<keyword evidence="3" id="KW-1185">Reference proteome</keyword>
<feature type="transmembrane region" description="Helical" evidence="1">
    <location>
        <begin position="133"/>
        <end position="155"/>
    </location>
</feature>
<dbReference type="Proteomes" id="UP000288079">
    <property type="component" value="Unassembled WGS sequence"/>
</dbReference>
<sequence>MNIIISLLVFVLGLKGYFMLLKLERLWISLRGILVKFDGSVYGKVVEVNFYTKEFAGKEIKLCEPKIEYKLEGKDETYCRNISATGIYYRNEKHSLICGAKNFKVGDKVTVYYDSKDADNLFVQPRRQLTRKFFTMFFPGCLYLAIAVGWVYLLINQMI</sequence>
<protein>
    <recommendedName>
        <fullName evidence="4">DUF3592 domain-containing protein</fullName>
    </recommendedName>
</protein>
<accession>A0A401LWH5</accession>
<evidence type="ECO:0000256" key="1">
    <source>
        <dbReference type="SAM" id="Phobius"/>
    </source>
</evidence>
<dbReference type="AlphaFoldDB" id="A0A401LWH5"/>
<keyword evidence="1" id="KW-0472">Membrane</keyword>
<gene>
    <name evidence="2" type="ORF">KGMB02408_28050</name>
</gene>
<keyword evidence="1" id="KW-1133">Transmembrane helix</keyword>
<proteinExistence type="predicted"/>
<evidence type="ECO:0008006" key="4">
    <source>
        <dbReference type="Google" id="ProtNLM"/>
    </source>
</evidence>
<feature type="transmembrane region" description="Helical" evidence="1">
    <location>
        <begin position="6"/>
        <end position="23"/>
    </location>
</feature>
<dbReference type="OrthoDB" id="1042878at2"/>
<keyword evidence="1" id="KW-0812">Transmembrane</keyword>
<organism evidence="2 3">
    <name type="scientific">Bacteroides faecalis</name>
    <dbReference type="NCBI Taxonomy" id="2447885"/>
    <lineage>
        <taxon>Bacteria</taxon>
        <taxon>Pseudomonadati</taxon>
        <taxon>Bacteroidota</taxon>
        <taxon>Bacteroidia</taxon>
        <taxon>Bacteroidales</taxon>
        <taxon>Bacteroidaceae</taxon>
        <taxon>Bacteroides</taxon>
    </lineage>
</organism>
<dbReference type="EMBL" id="BHWB01000008">
    <property type="protein sequence ID" value="GCB35860.1"/>
    <property type="molecule type" value="Genomic_DNA"/>
</dbReference>
<comment type="caution">
    <text evidence="2">The sequence shown here is derived from an EMBL/GenBank/DDBJ whole genome shotgun (WGS) entry which is preliminary data.</text>
</comment>
<evidence type="ECO:0000313" key="3">
    <source>
        <dbReference type="Proteomes" id="UP000288079"/>
    </source>
</evidence>
<name>A0A401LWH5_9BACE</name>
<evidence type="ECO:0000313" key="2">
    <source>
        <dbReference type="EMBL" id="GCB35860.1"/>
    </source>
</evidence>
<dbReference type="RefSeq" id="WP_125041739.1">
    <property type="nucleotide sequence ID" value="NZ_BHWB01000008.1"/>
</dbReference>
<reference evidence="2 3" key="1">
    <citation type="submission" date="2018-10" db="EMBL/GenBank/DDBJ databases">
        <title>Draft Genome Sequence of Bacteroides sp. KCTC 15687.</title>
        <authorList>
            <person name="Yu S.Y."/>
            <person name="Kim J.S."/>
            <person name="Oh B.S."/>
            <person name="Park S.H."/>
            <person name="Kang S.W."/>
            <person name="Park J.E."/>
            <person name="Choi S.H."/>
            <person name="Han K.I."/>
            <person name="Lee K.C."/>
            <person name="Eom M.K."/>
            <person name="Suh M.K."/>
            <person name="Lee D.H."/>
            <person name="Yoon H."/>
            <person name="Kim B."/>
            <person name="Yang S.J."/>
            <person name="Lee J.S."/>
            <person name="Lee J.H."/>
        </authorList>
    </citation>
    <scope>NUCLEOTIDE SEQUENCE [LARGE SCALE GENOMIC DNA]</scope>
    <source>
        <strain evidence="2 3">KCTC 15687</strain>
    </source>
</reference>